<reference evidence="1 2" key="1">
    <citation type="journal article" date="2004" name="Syst. Appl. Microbiol.">
        <title>Cryptoendolithic actinomycetes from antarctic sandstone rock samples: Micromonospora endolithica sp. nov. and two isolates related to Micromonospora coerulea Jensen 1932.</title>
        <authorList>
            <person name="Hirsch P."/>
            <person name="Mevs U."/>
            <person name="Kroppenstedt R.M."/>
            <person name="Schumann P."/>
            <person name="Stackebrandt E."/>
        </authorList>
    </citation>
    <scope>NUCLEOTIDE SEQUENCE [LARGE SCALE GENOMIC DNA]</scope>
    <source>
        <strain evidence="1 2">JCM 12677</strain>
    </source>
</reference>
<organism evidence="1 2">
    <name type="scientific">Micromonospora endolithica</name>
    <dbReference type="NCBI Taxonomy" id="230091"/>
    <lineage>
        <taxon>Bacteria</taxon>
        <taxon>Bacillati</taxon>
        <taxon>Actinomycetota</taxon>
        <taxon>Actinomycetes</taxon>
        <taxon>Micromonosporales</taxon>
        <taxon>Micromonosporaceae</taxon>
        <taxon>Micromonospora</taxon>
    </lineage>
</organism>
<gene>
    <name evidence="1" type="ORF">D7223_01365</name>
</gene>
<keyword evidence="2" id="KW-1185">Reference proteome</keyword>
<proteinExistence type="predicted"/>
<accession>A0A3A9ZQM5</accession>
<evidence type="ECO:0000313" key="1">
    <source>
        <dbReference type="EMBL" id="RKN50473.1"/>
    </source>
</evidence>
<protein>
    <submittedName>
        <fullName evidence="1">Uncharacterized protein</fullName>
    </submittedName>
</protein>
<dbReference type="RefSeq" id="WP_120723931.1">
    <property type="nucleotide sequence ID" value="NZ_RBAK01000001.1"/>
</dbReference>
<evidence type="ECO:0000313" key="2">
    <source>
        <dbReference type="Proteomes" id="UP000281726"/>
    </source>
</evidence>
<name>A0A3A9ZQM5_9ACTN</name>
<comment type="caution">
    <text evidence="1">The sequence shown here is derived from an EMBL/GenBank/DDBJ whole genome shotgun (WGS) entry which is preliminary data.</text>
</comment>
<dbReference type="Proteomes" id="UP000281726">
    <property type="component" value="Unassembled WGS sequence"/>
</dbReference>
<sequence>MNALTAPTRILPALSAPDRRRDVRPLLDTATRTVAAALDRLDLCAHVPVWPADPMTENYHLPTIRAAAVQVALHARDDRCERCADRPHQMRAAARLAELWLELSRACIRYVTQPQRFPLRLTQRTAACLADFVSWVITGRPHFLLGQPA</sequence>
<dbReference type="AlphaFoldDB" id="A0A3A9ZQM5"/>
<dbReference type="EMBL" id="RBAK01000001">
    <property type="protein sequence ID" value="RKN50473.1"/>
    <property type="molecule type" value="Genomic_DNA"/>
</dbReference>